<protein>
    <submittedName>
        <fullName evidence="2">Uncharacterized protein</fullName>
    </submittedName>
</protein>
<feature type="region of interest" description="Disordered" evidence="1">
    <location>
        <begin position="1"/>
        <end position="43"/>
    </location>
</feature>
<feature type="region of interest" description="Disordered" evidence="1">
    <location>
        <begin position="431"/>
        <end position="464"/>
    </location>
</feature>
<gene>
    <name evidence="2" type="ORF">HBH25_15605</name>
</gene>
<feature type="compositionally biased region" description="Basic and acidic residues" evidence="1">
    <location>
        <begin position="31"/>
        <end position="43"/>
    </location>
</feature>
<sequence>MKISPPPSPTSVQALNEPHRISADTTPSRESSLKSRTTDRSHDYLLRLTNHGNLHEKQMASSARIALEHGTFIHNPAVSEPVHQYGIASEVEDRKGVLLANFIAHGEQLELAALGFRESRYFGGEAGPVKVVALDHAKVLPESKPLVPAGATPFLEDPVTAPETKLRKSASTPLLAKKKATGLSDISTQSEPAKTFEKDIKRARRDLKWMALKNQLTPMHFQMASVLAASRVKQAEEEGRHMNSWAALPAAHLDILKAKVKKPGKSSALETAPYTPPPPVQKREIPNLLPYQFPKETFAVFHEDFLLQESDIKAPSLPKVRPKGGIVDQQTVRKLTKRLAAHPSRTSEPDAGPTYSQFIGSMPVSLRAAIDAAEKERPKGRIMDQQDVKKLNELLAEQPSRISKLDVGPTYSQHIASMPRNLRNAIDALDSDTDDERAEVSPSNGLSSELNTAAMDPSRCLSDR</sequence>
<feature type="compositionally biased region" description="Polar residues" evidence="1">
    <location>
        <begin position="441"/>
        <end position="451"/>
    </location>
</feature>
<proteinExistence type="predicted"/>
<evidence type="ECO:0000256" key="1">
    <source>
        <dbReference type="SAM" id="MobiDB-lite"/>
    </source>
</evidence>
<accession>A0ABX0YIV6</accession>
<comment type="caution">
    <text evidence="2">The sequence shown here is derived from an EMBL/GenBank/DDBJ whole genome shotgun (WGS) entry which is preliminary data.</text>
</comment>
<dbReference type="Proteomes" id="UP000746535">
    <property type="component" value="Unassembled WGS sequence"/>
</dbReference>
<keyword evidence="3" id="KW-1185">Reference proteome</keyword>
<dbReference type="RefSeq" id="WP_168084857.1">
    <property type="nucleotide sequence ID" value="NZ_JAAVJI010000009.1"/>
</dbReference>
<evidence type="ECO:0000313" key="2">
    <source>
        <dbReference type="EMBL" id="NJP02274.1"/>
    </source>
</evidence>
<reference evidence="2 3" key="1">
    <citation type="submission" date="2020-03" db="EMBL/GenBank/DDBJ databases">
        <authorList>
            <person name="Wang L."/>
            <person name="He N."/>
            <person name="Li Y."/>
            <person name="Fang Y."/>
            <person name="Zhang F."/>
        </authorList>
    </citation>
    <scope>NUCLEOTIDE SEQUENCE [LARGE SCALE GENOMIC DNA]</scope>
    <source>
        <strain evidence="3">hsmgli-8</strain>
    </source>
</reference>
<evidence type="ECO:0000313" key="3">
    <source>
        <dbReference type="Proteomes" id="UP000746535"/>
    </source>
</evidence>
<name>A0ABX0YIV6_9PSED</name>
<organism evidence="2 3">
    <name type="scientific">Pseudomonas quercus</name>
    <dbReference type="NCBI Taxonomy" id="2722792"/>
    <lineage>
        <taxon>Bacteria</taxon>
        <taxon>Pseudomonadati</taxon>
        <taxon>Pseudomonadota</taxon>
        <taxon>Gammaproteobacteria</taxon>
        <taxon>Pseudomonadales</taxon>
        <taxon>Pseudomonadaceae</taxon>
        <taxon>Pseudomonas</taxon>
    </lineage>
</organism>
<dbReference type="EMBL" id="JAAVJI010000009">
    <property type="protein sequence ID" value="NJP02274.1"/>
    <property type="molecule type" value="Genomic_DNA"/>
</dbReference>